<keyword evidence="1" id="KW-0540">Nuclease</keyword>
<keyword evidence="5" id="KW-0234">DNA repair</keyword>
<evidence type="ECO:0000256" key="5">
    <source>
        <dbReference type="ARBA" id="ARBA00023204"/>
    </source>
</evidence>
<dbReference type="AlphaFoldDB" id="A0A1R3XTQ0"/>
<dbReference type="GO" id="GO:0016787">
    <property type="term" value="F:hydrolase activity"/>
    <property type="evidence" value="ECO:0007669"/>
    <property type="project" value="UniProtKB-KW"/>
</dbReference>
<protein>
    <submittedName>
        <fullName evidence="7">T/G mismatch-specific endonuclease</fullName>
    </submittedName>
</protein>
<keyword evidence="4" id="KW-0378">Hydrolase</keyword>
<proteinExistence type="inferred from homology"/>
<dbReference type="NCBIfam" id="TIGR00632">
    <property type="entry name" value="vsr"/>
    <property type="match status" value="1"/>
</dbReference>
<dbReference type="Pfam" id="PF03852">
    <property type="entry name" value="Vsr"/>
    <property type="match status" value="1"/>
</dbReference>
<dbReference type="GO" id="GO:0006298">
    <property type="term" value="P:mismatch repair"/>
    <property type="evidence" value="ECO:0007669"/>
    <property type="project" value="InterPro"/>
</dbReference>
<name>A0A1R3XTQ0_9BACT</name>
<comment type="similarity">
    <text evidence="6">Belongs to the Vsr family.</text>
</comment>
<dbReference type="RefSeq" id="WP_076672421.1">
    <property type="nucleotide sequence ID" value="NZ_FTPP01000005.1"/>
</dbReference>
<organism evidence="7 8">
    <name type="scientific">Pontibacter indicus</name>
    <dbReference type="NCBI Taxonomy" id="1317125"/>
    <lineage>
        <taxon>Bacteria</taxon>
        <taxon>Pseudomonadati</taxon>
        <taxon>Bacteroidota</taxon>
        <taxon>Cytophagia</taxon>
        <taxon>Cytophagales</taxon>
        <taxon>Hymenobacteraceae</taxon>
        <taxon>Pontibacter</taxon>
    </lineage>
</organism>
<gene>
    <name evidence="7" type="ORF">SAMN05444128_3956</name>
</gene>
<dbReference type="OrthoDB" id="9801520at2"/>
<evidence type="ECO:0000256" key="4">
    <source>
        <dbReference type="ARBA" id="ARBA00022801"/>
    </source>
</evidence>
<dbReference type="SUPFAM" id="SSF52980">
    <property type="entry name" value="Restriction endonuclease-like"/>
    <property type="match status" value="1"/>
</dbReference>
<keyword evidence="8" id="KW-1185">Reference proteome</keyword>
<dbReference type="InterPro" id="IPR004603">
    <property type="entry name" value="DNA_mismatch_endonuc_vsr"/>
</dbReference>
<keyword evidence="2 7" id="KW-0255">Endonuclease</keyword>
<dbReference type="STRING" id="1317125.SAMN05444128_3956"/>
<reference evidence="8" key="1">
    <citation type="submission" date="2017-01" db="EMBL/GenBank/DDBJ databases">
        <authorList>
            <person name="Varghese N."/>
            <person name="Submissions S."/>
        </authorList>
    </citation>
    <scope>NUCLEOTIDE SEQUENCE [LARGE SCALE GENOMIC DNA]</scope>
    <source>
        <strain evidence="8">LP100</strain>
    </source>
</reference>
<evidence type="ECO:0000256" key="3">
    <source>
        <dbReference type="ARBA" id="ARBA00022763"/>
    </source>
</evidence>
<evidence type="ECO:0000313" key="7">
    <source>
        <dbReference type="EMBL" id="SIT95174.1"/>
    </source>
</evidence>
<dbReference type="EMBL" id="FTPP01000005">
    <property type="protein sequence ID" value="SIT95174.1"/>
    <property type="molecule type" value="Genomic_DNA"/>
</dbReference>
<keyword evidence="3" id="KW-0227">DNA damage</keyword>
<sequence>MTARKKARKYKAKPAPLTAREKVSRYMRGNKSRDTQPELLLRRTLWHNGLRGYRVHWRKAPGKPDICFPSRRLAIFVHGCFWHRCPYCQPALPKSNLRFWEEKFTKNQLRDEHNKVLYREAGWQRVVIWECQLYQNPTSCLVLIKTLHQGVPASWEIAA</sequence>
<evidence type="ECO:0000256" key="1">
    <source>
        <dbReference type="ARBA" id="ARBA00022722"/>
    </source>
</evidence>
<evidence type="ECO:0000256" key="2">
    <source>
        <dbReference type="ARBA" id="ARBA00022759"/>
    </source>
</evidence>
<accession>A0A1R3XTQ0</accession>
<dbReference type="GO" id="GO:0004519">
    <property type="term" value="F:endonuclease activity"/>
    <property type="evidence" value="ECO:0007669"/>
    <property type="project" value="UniProtKB-KW"/>
</dbReference>
<dbReference type="Gene3D" id="3.40.960.10">
    <property type="entry name" value="VSR Endonuclease"/>
    <property type="match status" value="1"/>
</dbReference>
<dbReference type="Proteomes" id="UP000187181">
    <property type="component" value="Unassembled WGS sequence"/>
</dbReference>
<evidence type="ECO:0000256" key="6">
    <source>
        <dbReference type="ARBA" id="ARBA00029466"/>
    </source>
</evidence>
<dbReference type="CDD" id="cd00221">
    <property type="entry name" value="Vsr"/>
    <property type="match status" value="1"/>
</dbReference>
<evidence type="ECO:0000313" key="8">
    <source>
        <dbReference type="Proteomes" id="UP000187181"/>
    </source>
</evidence>
<dbReference type="InterPro" id="IPR011335">
    <property type="entry name" value="Restrct_endonuc-II-like"/>
</dbReference>